<organism evidence="2 3">
    <name type="scientific">Panagrolaimus superbus</name>
    <dbReference type="NCBI Taxonomy" id="310955"/>
    <lineage>
        <taxon>Eukaryota</taxon>
        <taxon>Metazoa</taxon>
        <taxon>Ecdysozoa</taxon>
        <taxon>Nematoda</taxon>
        <taxon>Chromadorea</taxon>
        <taxon>Rhabditida</taxon>
        <taxon>Tylenchina</taxon>
        <taxon>Panagrolaimomorpha</taxon>
        <taxon>Panagrolaimoidea</taxon>
        <taxon>Panagrolaimidae</taxon>
        <taxon>Panagrolaimus</taxon>
    </lineage>
</organism>
<accession>A0A914Y5R4</accession>
<proteinExistence type="predicted"/>
<keyword evidence="2" id="KW-1185">Reference proteome</keyword>
<dbReference type="PROSITE" id="PS50097">
    <property type="entry name" value="BTB"/>
    <property type="match status" value="1"/>
</dbReference>
<sequence>MSNVVPDQTRLLKMKDLDQIKLNVGGHKFETSADTLKACESFFSTLVTSDVPQKVDADNYVFIDRNGVNFGKILDFMRMKTIDFGHNIDLAKAIRVEADFYQFQELIEKCNEFIASPAANLSAYERTVYTKEERDFMIATGKPIVFLVIHGGDTNYVSLHQNAFDQAIGASFTKVMNLRKQHRHITFIMDYTPTTSTYVFMNFYFDKSIIRSIVFFDADSPATDNTDMQILEAY</sequence>
<protein>
    <submittedName>
        <fullName evidence="3">BTB domain-containing protein</fullName>
    </submittedName>
</protein>
<dbReference type="SUPFAM" id="SSF54695">
    <property type="entry name" value="POZ domain"/>
    <property type="match status" value="1"/>
</dbReference>
<dbReference type="InterPro" id="IPR045068">
    <property type="entry name" value="BACURD1-3"/>
</dbReference>
<dbReference type="SMART" id="SM00225">
    <property type="entry name" value="BTB"/>
    <property type="match status" value="1"/>
</dbReference>
<dbReference type="InterPro" id="IPR011333">
    <property type="entry name" value="SKP1/BTB/POZ_sf"/>
</dbReference>
<dbReference type="PANTHER" id="PTHR11145:SF8">
    <property type="entry name" value="RE57120P"/>
    <property type="match status" value="1"/>
</dbReference>
<dbReference type="CDD" id="cd18316">
    <property type="entry name" value="BTB_POZ_KCTD-like"/>
    <property type="match status" value="1"/>
</dbReference>
<dbReference type="Gene3D" id="3.30.710.10">
    <property type="entry name" value="Potassium Channel Kv1.1, Chain A"/>
    <property type="match status" value="1"/>
</dbReference>
<dbReference type="PANTHER" id="PTHR11145">
    <property type="entry name" value="BTB/POZ DOMAIN-CONTAINING ADAPTER FOR CUL3-MEDIATED RHOA DEGRADATION PROTEIN FAMILY MEMBER"/>
    <property type="match status" value="1"/>
</dbReference>
<dbReference type="Proteomes" id="UP000887577">
    <property type="component" value="Unplaced"/>
</dbReference>
<dbReference type="Pfam" id="PF02214">
    <property type="entry name" value="BTB_2"/>
    <property type="match status" value="1"/>
</dbReference>
<evidence type="ECO:0000259" key="1">
    <source>
        <dbReference type="PROSITE" id="PS50097"/>
    </source>
</evidence>
<reference evidence="3" key="1">
    <citation type="submission" date="2022-11" db="UniProtKB">
        <authorList>
            <consortium name="WormBaseParasite"/>
        </authorList>
    </citation>
    <scope>IDENTIFICATION</scope>
</reference>
<dbReference type="WBParaSite" id="PSU_v2.g15539.t1">
    <property type="protein sequence ID" value="PSU_v2.g15539.t1"/>
    <property type="gene ID" value="PSU_v2.g15539"/>
</dbReference>
<name>A0A914Y5R4_9BILA</name>
<evidence type="ECO:0000313" key="2">
    <source>
        <dbReference type="Proteomes" id="UP000887577"/>
    </source>
</evidence>
<dbReference type="AlphaFoldDB" id="A0A914Y5R4"/>
<dbReference type="InterPro" id="IPR003131">
    <property type="entry name" value="T1-type_BTB"/>
</dbReference>
<evidence type="ECO:0000313" key="3">
    <source>
        <dbReference type="WBParaSite" id="PSU_v2.g15539.t1"/>
    </source>
</evidence>
<dbReference type="InterPro" id="IPR000210">
    <property type="entry name" value="BTB/POZ_dom"/>
</dbReference>
<feature type="domain" description="BTB" evidence="1">
    <location>
        <begin position="18"/>
        <end position="86"/>
    </location>
</feature>
<dbReference type="GO" id="GO:0051260">
    <property type="term" value="P:protein homooligomerization"/>
    <property type="evidence" value="ECO:0007669"/>
    <property type="project" value="InterPro"/>
</dbReference>